<feature type="binding site" evidence="19">
    <location>
        <position position="434"/>
    </location>
    <ligand>
        <name>tRNA</name>
        <dbReference type="ChEBI" id="CHEBI:17843"/>
    </ligand>
</feature>
<dbReference type="EC" id="2.9.1.2" evidence="5 18"/>
<dbReference type="OrthoDB" id="10263545at2759"/>
<keyword evidence="8 18" id="KW-0808">Transferase</keyword>
<dbReference type="PANTHER" id="PTHR12944">
    <property type="entry name" value="SOLUBLE LIVER ANTIGEN/LIVER PANCREAS ANTIGEN"/>
    <property type="match status" value="1"/>
</dbReference>
<evidence type="ECO:0000256" key="6">
    <source>
        <dbReference type="ARBA" id="ARBA00021963"/>
    </source>
</evidence>
<feature type="binding site" evidence="19">
    <location>
        <position position="133"/>
    </location>
    <ligand>
        <name>substrate</name>
    </ligand>
</feature>
<comment type="catalytic activity">
    <reaction evidence="17 18">
        <text>O-phospho-L-seryl-tRNA(Sec) + selenophosphate + H2O = L-selenocysteinyl-tRNA(Sec) + 2 phosphate</text>
        <dbReference type="Rhea" id="RHEA:25041"/>
        <dbReference type="Rhea" id="RHEA-COMP:9743"/>
        <dbReference type="Rhea" id="RHEA-COMP:9947"/>
        <dbReference type="ChEBI" id="CHEBI:15377"/>
        <dbReference type="ChEBI" id="CHEBI:16144"/>
        <dbReference type="ChEBI" id="CHEBI:43474"/>
        <dbReference type="ChEBI" id="CHEBI:78551"/>
        <dbReference type="ChEBI" id="CHEBI:78573"/>
        <dbReference type="EC" id="2.9.1.2"/>
    </reaction>
</comment>
<dbReference type="InterPro" id="IPR008829">
    <property type="entry name" value="SepSecS/SepCysS"/>
</dbReference>
<dbReference type="Gene3D" id="3.40.640.10">
    <property type="entry name" value="Type I PLP-dependent aspartate aminotransferase-like (Major domain)"/>
    <property type="match status" value="1"/>
</dbReference>
<evidence type="ECO:0000256" key="17">
    <source>
        <dbReference type="ARBA" id="ARBA00048808"/>
    </source>
</evidence>
<dbReference type="GO" id="GO:0001514">
    <property type="term" value="P:selenocysteine incorporation"/>
    <property type="evidence" value="ECO:0007669"/>
    <property type="project" value="TreeGrafter"/>
</dbReference>
<dbReference type="InterPro" id="IPR015421">
    <property type="entry name" value="PyrdxlP-dep_Trfase_major"/>
</dbReference>
<comment type="pathway">
    <text evidence="3 18">Aminoacyl-tRNA biosynthesis; selenocysteinyl-tRNA(Sec) biosynthesis; selenocysteinyl-tRNA(Sec) from L-seryl-tRNA(Sec) (archaeal/eukaryal route): step 2/2.</text>
</comment>
<comment type="function">
    <text evidence="2 18">Converts O-phosphoseryl-tRNA(Sec) to selenocysteinyl-tRNA(Sec) required for selenoprotein biosynthesis.</text>
</comment>
<evidence type="ECO:0000256" key="19">
    <source>
        <dbReference type="PIRSR" id="PIRSR017689-1"/>
    </source>
</evidence>
<comment type="subunit">
    <text evidence="13">Homotetramer formed by a catalytic dimer and a non-catalytic dimer serving as a binding platform that orients tRNASec for catalysis. Each tetramer binds the CCA ends of two tRNAs which point to the active sites of the catalytic dimer.</text>
</comment>
<evidence type="ECO:0000256" key="1">
    <source>
        <dbReference type="ARBA" id="ARBA00001933"/>
    </source>
</evidence>
<sequence>MDNTINVQHTHVSLKKSVDTGGLLQQSIQCFVHVQVMDDQCYDLCTKLVSQSYIQQGKQAKLVHQKRIKHLLQHRKLPEDGWTDQTIELLLQELSVMDSNNFPDNCGVGEREARIFSPLVATRHYRFGHGIGRSGEITAIQPKAAGSSVMMKLTNSLMLDVIKISGIQSAASCFIVPMATGMSLSLCMLTFKQSRPNAKYVIWPRIDQKSCIKSMITSGFEPVVIQNCIEGDELRTNLTAVIEKIEELDPDNIVCVMTTTSCFAPRVPDRLEEISEICKKFDIPHLINNAYGLQCTKCTHLIQQASRKGRVDAFVQSTDKNFMVPVGGSIIAGFDAKLIESISKAYPGRASATPTMDLFITLLSMGSQKYKELLKERKENYQYLASKLSEVASKHAERLLKTPHNGISMGMSLSSIIVKEDKDVTEIGSMLFTRFVSGTRVISNSSTDSKINGLKIINFGAHCDKYNCPYLTAAASIGMTRTDVDTFVTRLDKVLKKYKSSVGSNCDVQSVEEKTSNNIP</sequence>
<evidence type="ECO:0000256" key="10">
    <source>
        <dbReference type="ARBA" id="ARBA00022898"/>
    </source>
</evidence>
<feature type="binding site" evidence="19">
    <location>
        <position position="141"/>
    </location>
    <ligand>
        <name>substrate</name>
    </ligand>
</feature>
<dbReference type="NCBIfam" id="TIGR03531">
    <property type="entry name" value="selenium_SpcS"/>
    <property type="match status" value="1"/>
</dbReference>
<evidence type="ECO:0000256" key="15">
    <source>
        <dbReference type="ARBA" id="ARBA00032048"/>
    </source>
</evidence>
<dbReference type="GO" id="GO:0098621">
    <property type="term" value="F:O-phosphoseryl-tRNA(Sec) selenium transferase activity"/>
    <property type="evidence" value="ECO:0007669"/>
    <property type="project" value="UniProtKB-EC"/>
</dbReference>
<name>A0A6J8AZF8_MYTCO</name>
<dbReference type="Proteomes" id="UP000507470">
    <property type="component" value="Unassembled WGS sequence"/>
</dbReference>
<accession>A0A6J8AZF8</accession>
<gene>
    <name evidence="21" type="ORF">MCOR_13301</name>
</gene>
<organism evidence="21 22">
    <name type="scientific">Mytilus coruscus</name>
    <name type="common">Sea mussel</name>
    <dbReference type="NCBI Taxonomy" id="42192"/>
    <lineage>
        <taxon>Eukaryota</taxon>
        <taxon>Metazoa</taxon>
        <taxon>Spiralia</taxon>
        <taxon>Lophotrochozoa</taxon>
        <taxon>Mollusca</taxon>
        <taxon>Bivalvia</taxon>
        <taxon>Autobranchia</taxon>
        <taxon>Pteriomorphia</taxon>
        <taxon>Mytilida</taxon>
        <taxon>Mytiloidea</taxon>
        <taxon>Mytilidae</taxon>
        <taxon>Mytilinae</taxon>
        <taxon>Mytilus</taxon>
    </lineage>
</organism>
<keyword evidence="18" id="KW-0963">Cytoplasm</keyword>
<feature type="site" description="May act as a substrate filter by repelling compounds with a negatively charged alpha-carboxylate" evidence="20">
    <location>
        <position position="110"/>
    </location>
</feature>
<feature type="binding site" evidence="19">
    <location>
        <position position="349"/>
    </location>
    <ligand>
        <name>substrate</name>
    </ligand>
</feature>
<dbReference type="AlphaFoldDB" id="A0A6J8AZF8"/>
<evidence type="ECO:0000256" key="3">
    <source>
        <dbReference type="ARBA" id="ARBA00004822"/>
    </source>
</evidence>
<evidence type="ECO:0000256" key="2">
    <source>
        <dbReference type="ARBA" id="ARBA00002552"/>
    </source>
</evidence>
<dbReference type="GO" id="GO:0005737">
    <property type="term" value="C:cytoplasm"/>
    <property type="evidence" value="ECO:0007669"/>
    <property type="project" value="UniProtKB-SubCell"/>
</dbReference>
<evidence type="ECO:0000313" key="21">
    <source>
        <dbReference type="EMBL" id="CAC5376764.1"/>
    </source>
</evidence>
<keyword evidence="12 18" id="KW-0711">Selenium</keyword>
<comment type="similarity">
    <text evidence="4 18">Belongs to the SepSecS family.</text>
</comment>
<evidence type="ECO:0000256" key="20">
    <source>
        <dbReference type="PIRSR" id="PIRSR017689-50"/>
    </source>
</evidence>
<comment type="subcellular location">
    <subcellularLocation>
        <location evidence="18">Cytoplasm</location>
    </subcellularLocation>
</comment>
<reference evidence="21 22" key="1">
    <citation type="submission" date="2020-06" db="EMBL/GenBank/DDBJ databases">
        <authorList>
            <person name="Li R."/>
            <person name="Bekaert M."/>
        </authorList>
    </citation>
    <scope>NUCLEOTIDE SEQUENCE [LARGE SCALE GENOMIC DNA]</scope>
    <source>
        <strain evidence="22">wild</strain>
    </source>
</reference>
<evidence type="ECO:0000256" key="16">
    <source>
        <dbReference type="ARBA" id="ARBA00032693"/>
    </source>
</evidence>
<evidence type="ECO:0000256" key="11">
    <source>
        <dbReference type="ARBA" id="ARBA00022917"/>
    </source>
</evidence>
<keyword evidence="10 18" id="KW-0663">Pyridoxal phosphate</keyword>
<evidence type="ECO:0000256" key="8">
    <source>
        <dbReference type="ARBA" id="ARBA00022679"/>
    </source>
</evidence>
<dbReference type="PIRSF" id="PIRSF017689">
    <property type="entry name" value="SepSecS"/>
    <property type="match status" value="1"/>
</dbReference>
<evidence type="ECO:0000256" key="18">
    <source>
        <dbReference type="PIRNR" id="PIRNR017689"/>
    </source>
</evidence>
<keyword evidence="22" id="KW-1185">Reference proteome</keyword>
<proteinExistence type="inferred from homology"/>
<dbReference type="InterPro" id="IPR015424">
    <property type="entry name" value="PyrdxlP-dep_Trfase"/>
</dbReference>
<dbReference type="InterPro" id="IPR019872">
    <property type="entry name" value="Sec-tRNA_Se_transferase"/>
</dbReference>
<evidence type="ECO:0000256" key="4">
    <source>
        <dbReference type="ARBA" id="ARBA00007037"/>
    </source>
</evidence>
<evidence type="ECO:0000256" key="12">
    <source>
        <dbReference type="ARBA" id="ARBA00023266"/>
    </source>
</evidence>
<feature type="binding site" evidence="19">
    <location>
        <position position="111"/>
    </location>
    <ligand>
        <name>pyridoxal 5'-phosphate</name>
        <dbReference type="ChEBI" id="CHEBI:597326"/>
    </ligand>
</feature>
<evidence type="ECO:0000256" key="5">
    <source>
        <dbReference type="ARBA" id="ARBA00012464"/>
    </source>
</evidence>
<dbReference type="GO" id="GO:0001717">
    <property type="term" value="P:conversion of seryl-tRNAsec to selenocys-tRNAsec"/>
    <property type="evidence" value="ECO:0007669"/>
    <property type="project" value="UniProtKB-UniRule"/>
</dbReference>
<dbReference type="UniPathway" id="UPA00906">
    <property type="reaction ID" value="UER00898"/>
</dbReference>
<comment type="cofactor">
    <cofactor evidence="1 18 20">
        <name>pyridoxal 5'-phosphate</name>
        <dbReference type="ChEBI" id="CHEBI:597326"/>
    </cofactor>
</comment>
<evidence type="ECO:0000256" key="7">
    <source>
        <dbReference type="ARBA" id="ARBA00022555"/>
    </source>
</evidence>
<keyword evidence="7 18" id="KW-0820">tRNA-binding</keyword>
<dbReference type="GO" id="GO:0000049">
    <property type="term" value="F:tRNA binding"/>
    <property type="evidence" value="ECO:0007669"/>
    <property type="project" value="UniProtKB-UniRule"/>
</dbReference>
<dbReference type="PANTHER" id="PTHR12944:SF2">
    <property type="entry name" value="O-PHOSPHOSERYL-TRNA(SEC) SELENIUM TRANSFERASE"/>
    <property type="match status" value="1"/>
</dbReference>
<evidence type="ECO:0000256" key="14">
    <source>
        <dbReference type="ARBA" id="ARBA00030669"/>
    </source>
</evidence>
<keyword evidence="9 18" id="KW-0694">RNA-binding</keyword>
<feature type="binding site" evidence="19">
    <location>
        <position position="307"/>
    </location>
    <ligand>
        <name>tRNA</name>
        <dbReference type="ChEBI" id="CHEBI:17843"/>
    </ligand>
</feature>
<dbReference type="EMBL" id="CACVKT020002230">
    <property type="protein sequence ID" value="CAC5376764.1"/>
    <property type="molecule type" value="Genomic_DNA"/>
</dbReference>
<evidence type="ECO:0000256" key="13">
    <source>
        <dbReference type="ARBA" id="ARBA00026053"/>
    </source>
</evidence>
<dbReference type="Pfam" id="PF05889">
    <property type="entry name" value="SepSecS"/>
    <property type="match status" value="1"/>
</dbReference>
<evidence type="ECO:0000313" key="22">
    <source>
        <dbReference type="Proteomes" id="UP000507470"/>
    </source>
</evidence>
<dbReference type="SUPFAM" id="SSF53383">
    <property type="entry name" value="PLP-dependent transferases"/>
    <property type="match status" value="1"/>
</dbReference>
<feature type="binding site" evidence="19">
    <location>
        <position position="134"/>
    </location>
    <ligand>
        <name>substrate</name>
    </ligand>
</feature>
<evidence type="ECO:0000256" key="9">
    <source>
        <dbReference type="ARBA" id="ARBA00022884"/>
    </source>
</evidence>
<feature type="modified residue" description="N6-(pyridoxal phosphate)lysine" evidence="20">
    <location>
        <position position="320"/>
    </location>
</feature>
<keyword evidence="11 18" id="KW-0648">Protein biosynthesis</keyword>
<protein>
    <recommendedName>
        <fullName evidence="6 18">O-phosphoseryl-tRNA(Sec) selenium transferase</fullName>
        <ecNumber evidence="5 18">2.9.1.2</ecNumber>
    </recommendedName>
    <alternativeName>
        <fullName evidence="14 18">Selenocysteine synthase</fullName>
    </alternativeName>
    <alternativeName>
        <fullName evidence="15 18">Selenocysteinyl-tRNA(Sec) synthase</fullName>
    </alternativeName>
    <alternativeName>
        <fullName evidence="16 18">Sep-tRNA:Sec-tRNA synthase</fullName>
    </alternativeName>
</protein>